<organism evidence="1 2">
    <name type="scientific">Cichorium intybus</name>
    <name type="common">Chicory</name>
    <dbReference type="NCBI Taxonomy" id="13427"/>
    <lineage>
        <taxon>Eukaryota</taxon>
        <taxon>Viridiplantae</taxon>
        <taxon>Streptophyta</taxon>
        <taxon>Embryophyta</taxon>
        <taxon>Tracheophyta</taxon>
        <taxon>Spermatophyta</taxon>
        <taxon>Magnoliopsida</taxon>
        <taxon>eudicotyledons</taxon>
        <taxon>Gunneridae</taxon>
        <taxon>Pentapetalae</taxon>
        <taxon>asterids</taxon>
        <taxon>campanulids</taxon>
        <taxon>Asterales</taxon>
        <taxon>Asteraceae</taxon>
        <taxon>Cichorioideae</taxon>
        <taxon>Cichorieae</taxon>
        <taxon>Cichoriinae</taxon>
        <taxon>Cichorium</taxon>
    </lineage>
</organism>
<protein>
    <submittedName>
        <fullName evidence="1">Uncharacterized protein</fullName>
    </submittedName>
</protein>
<evidence type="ECO:0000313" key="2">
    <source>
        <dbReference type="Proteomes" id="UP001055811"/>
    </source>
</evidence>
<proteinExistence type="predicted"/>
<name>A0ACB8Z159_CICIN</name>
<reference evidence="2" key="1">
    <citation type="journal article" date="2022" name="Mol. Ecol. Resour.">
        <title>The genomes of chicory, endive, great burdock and yacon provide insights into Asteraceae palaeo-polyploidization history and plant inulin production.</title>
        <authorList>
            <person name="Fan W."/>
            <person name="Wang S."/>
            <person name="Wang H."/>
            <person name="Wang A."/>
            <person name="Jiang F."/>
            <person name="Liu H."/>
            <person name="Zhao H."/>
            <person name="Xu D."/>
            <person name="Zhang Y."/>
        </authorList>
    </citation>
    <scope>NUCLEOTIDE SEQUENCE [LARGE SCALE GENOMIC DNA]</scope>
    <source>
        <strain evidence="2">cv. Punajuju</strain>
    </source>
</reference>
<evidence type="ECO:0000313" key="1">
    <source>
        <dbReference type="EMBL" id="KAI3691384.1"/>
    </source>
</evidence>
<accession>A0ACB8Z159</accession>
<keyword evidence="2" id="KW-1185">Reference proteome</keyword>
<gene>
    <name evidence="1" type="ORF">L2E82_49743</name>
</gene>
<reference evidence="1 2" key="2">
    <citation type="journal article" date="2022" name="Mol. Ecol. Resour.">
        <title>The genomes of chicory, endive, great burdock and yacon provide insights into Asteraceae paleo-polyploidization history and plant inulin production.</title>
        <authorList>
            <person name="Fan W."/>
            <person name="Wang S."/>
            <person name="Wang H."/>
            <person name="Wang A."/>
            <person name="Jiang F."/>
            <person name="Liu H."/>
            <person name="Zhao H."/>
            <person name="Xu D."/>
            <person name="Zhang Y."/>
        </authorList>
    </citation>
    <scope>NUCLEOTIDE SEQUENCE [LARGE SCALE GENOMIC DNA]</scope>
    <source>
        <strain evidence="2">cv. Punajuju</strain>
        <tissue evidence="1">Leaves</tissue>
    </source>
</reference>
<comment type="caution">
    <text evidence="1">The sequence shown here is derived from an EMBL/GenBank/DDBJ whole genome shotgun (WGS) entry which is preliminary data.</text>
</comment>
<sequence>MKSRIKQLDEASNDVKKRMYTNDVSNLEIPTCVPGWLEKVKKIKEDAQNIPSTETRCFEMKLRYRVGRNAFKIEEEIKSLIEENGKTSWSDARKPLGKVTSKITSNSALSDGDVQNYFKSREEYFKKAFESLQQDHTSKV</sequence>
<dbReference type="EMBL" id="CM042017">
    <property type="protein sequence ID" value="KAI3691384.1"/>
    <property type="molecule type" value="Genomic_DNA"/>
</dbReference>
<dbReference type="Proteomes" id="UP001055811">
    <property type="component" value="Linkage Group LG09"/>
</dbReference>